<name>A0A0A9AVU8_ARUDO</name>
<reference evidence="1" key="2">
    <citation type="journal article" date="2015" name="Data Brief">
        <title>Shoot transcriptome of the giant reed, Arundo donax.</title>
        <authorList>
            <person name="Barrero R.A."/>
            <person name="Guerrero F.D."/>
            <person name="Moolhuijzen P."/>
            <person name="Goolsby J.A."/>
            <person name="Tidwell J."/>
            <person name="Bellgard S.E."/>
            <person name="Bellgard M.I."/>
        </authorList>
    </citation>
    <scope>NUCLEOTIDE SEQUENCE</scope>
    <source>
        <tissue evidence="1">Shoot tissue taken approximately 20 cm above the soil surface</tissue>
    </source>
</reference>
<organism evidence="1">
    <name type="scientific">Arundo donax</name>
    <name type="common">Giant reed</name>
    <name type="synonym">Donax arundinaceus</name>
    <dbReference type="NCBI Taxonomy" id="35708"/>
    <lineage>
        <taxon>Eukaryota</taxon>
        <taxon>Viridiplantae</taxon>
        <taxon>Streptophyta</taxon>
        <taxon>Embryophyta</taxon>
        <taxon>Tracheophyta</taxon>
        <taxon>Spermatophyta</taxon>
        <taxon>Magnoliopsida</taxon>
        <taxon>Liliopsida</taxon>
        <taxon>Poales</taxon>
        <taxon>Poaceae</taxon>
        <taxon>PACMAD clade</taxon>
        <taxon>Arundinoideae</taxon>
        <taxon>Arundineae</taxon>
        <taxon>Arundo</taxon>
    </lineage>
</organism>
<evidence type="ECO:0000313" key="1">
    <source>
        <dbReference type="EMBL" id="JAD55246.1"/>
    </source>
</evidence>
<proteinExistence type="predicted"/>
<protein>
    <submittedName>
        <fullName evidence="1">Uncharacterized protein</fullName>
    </submittedName>
</protein>
<accession>A0A0A9AVU8</accession>
<dbReference type="EMBL" id="GBRH01242649">
    <property type="protein sequence ID" value="JAD55246.1"/>
    <property type="molecule type" value="Transcribed_RNA"/>
</dbReference>
<dbReference type="AlphaFoldDB" id="A0A0A9AVU8"/>
<sequence>MREQNYRCLNVIRNFNVSHCFVKANCYLINHRILYHYYFMF</sequence>
<reference evidence="1" key="1">
    <citation type="submission" date="2014-09" db="EMBL/GenBank/DDBJ databases">
        <authorList>
            <person name="Magalhaes I.L.F."/>
            <person name="Oliveira U."/>
            <person name="Santos F.R."/>
            <person name="Vidigal T.H.D.A."/>
            <person name="Brescovit A.D."/>
            <person name="Santos A.J."/>
        </authorList>
    </citation>
    <scope>NUCLEOTIDE SEQUENCE</scope>
    <source>
        <tissue evidence="1">Shoot tissue taken approximately 20 cm above the soil surface</tissue>
    </source>
</reference>